<evidence type="ECO:0000313" key="10">
    <source>
        <dbReference type="Proteomes" id="UP001365405"/>
    </source>
</evidence>
<keyword evidence="6" id="KW-0106">Calcium</keyword>
<dbReference type="SUPFAM" id="SSF53474">
    <property type="entry name" value="alpha/beta-Hydrolases"/>
    <property type="match status" value="1"/>
</dbReference>
<dbReference type="InterPro" id="IPR029058">
    <property type="entry name" value="AB_hydrolase_fold"/>
</dbReference>
<accession>A0ABU9CLM7</accession>
<protein>
    <submittedName>
        <fullName evidence="9">Tannase/feruloyl esterase family alpha/beta hydrolase</fullName>
    </submittedName>
</protein>
<dbReference type="PANTHER" id="PTHR33938">
    <property type="entry name" value="FERULOYL ESTERASE B-RELATED"/>
    <property type="match status" value="1"/>
</dbReference>
<dbReference type="Proteomes" id="UP001365405">
    <property type="component" value="Unassembled WGS sequence"/>
</dbReference>
<sequence length="566" mass="58941">MPGIRSPLLLCALAAAAPCAPAATPPLACDATTAAAALTTLDLGTPLRLQQAQWIASPPDGQPPHCEITAVIGEHRGAPADTAYGNHIRLRVPAGWDGRLVFQGGGGNNGVLGDALGRLNDGSTALGRGHAVLAQDSGHLGRAPHFALDAQAYRAFAHEGVHQATQAGKALLAAVAGARPHHAYFVGCSNGGREALVTAQRHADFDGVVAGAPGLAVYDQWLQNLNVLQIVARVAGTPAGQVPTDTSRAYSDAQLQQVAAHFLARCDALDGLADGLVSHPQACRASEADYRALTCRADGGASDDPSTCLTRLQAEGLRQIHTGATTRDGRLLWPGFVPGSMERAMRKPYLGGAPGGPLLGAFYDSIMPNLYFMGYGFRGWPGVSGPADALGAYPSSSVAYVAGFDLDTEPPRLAQGRLDFHGANTDPSQPGPSFDAFAQRGGRMLVYTGAADHGVQAPGIMAWMDRLRAQYGAAGADRMAALFIVPGMDHCRGGDGLERFDPLAPLIRWVEQGERPAQILARPAASGALARQWPDAVRPLCPYPAHAHYRGTGSPAAADSFVCQAP</sequence>
<dbReference type="EMBL" id="JBBUTH010000010">
    <property type="protein sequence ID" value="MEK8052721.1"/>
    <property type="molecule type" value="Genomic_DNA"/>
</dbReference>
<evidence type="ECO:0000256" key="3">
    <source>
        <dbReference type="ARBA" id="ARBA00022723"/>
    </source>
</evidence>
<keyword evidence="2" id="KW-0719">Serine esterase</keyword>
<dbReference type="Gene3D" id="3.40.50.1820">
    <property type="entry name" value="alpha/beta hydrolase"/>
    <property type="match status" value="1"/>
</dbReference>
<keyword evidence="7" id="KW-1015">Disulfide bond</keyword>
<evidence type="ECO:0000256" key="2">
    <source>
        <dbReference type="ARBA" id="ARBA00022487"/>
    </source>
</evidence>
<evidence type="ECO:0000256" key="7">
    <source>
        <dbReference type="ARBA" id="ARBA00023157"/>
    </source>
</evidence>
<evidence type="ECO:0000256" key="5">
    <source>
        <dbReference type="ARBA" id="ARBA00022801"/>
    </source>
</evidence>
<comment type="caution">
    <text evidence="9">The sequence shown here is derived from an EMBL/GenBank/DDBJ whole genome shotgun (WGS) entry which is preliminary data.</text>
</comment>
<feature type="chain" id="PRO_5046867438" evidence="8">
    <location>
        <begin position="23"/>
        <end position="566"/>
    </location>
</feature>
<evidence type="ECO:0000313" key="9">
    <source>
        <dbReference type="EMBL" id="MEK8052721.1"/>
    </source>
</evidence>
<keyword evidence="10" id="KW-1185">Reference proteome</keyword>
<evidence type="ECO:0000256" key="1">
    <source>
        <dbReference type="ARBA" id="ARBA00006249"/>
    </source>
</evidence>
<reference evidence="9 10" key="1">
    <citation type="submission" date="2024-04" db="EMBL/GenBank/DDBJ databases">
        <title>Novel species of the genus Ideonella isolated from streams.</title>
        <authorList>
            <person name="Lu H."/>
        </authorList>
    </citation>
    <scope>NUCLEOTIDE SEQUENCE [LARGE SCALE GENOMIC DNA]</scope>
    <source>
        <strain evidence="9 10">DXS22W</strain>
    </source>
</reference>
<organism evidence="9 10">
    <name type="scientific">Pseudaquabacterium inlustre</name>
    <dbReference type="NCBI Taxonomy" id="2984192"/>
    <lineage>
        <taxon>Bacteria</taxon>
        <taxon>Pseudomonadati</taxon>
        <taxon>Pseudomonadota</taxon>
        <taxon>Betaproteobacteria</taxon>
        <taxon>Burkholderiales</taxon>
        <taxon>Sphaerotilaceae</taxon>
        <taxon>Pseudaquabacterium</taxon>
    </lineage>
</organism>
<keyword evidence="3" id="KW-0479">Metal-binding</keyword>
<keyword evidence="4 8" id="KW-0732">Signal</keyword>
<feature type="signal peptide" evidence="8">
    <location>
        <begin position="1"/>
        <end position="22"/>
    </location>
</feature>
<dbReference type="InterPro" id="IPR011118">
    <property type="entry name" value="Tannase/feruloyl_esterase"/>
</dbReference>
<evidence type="ECO:0000256" key="6">
    <source>
        <dbReference type="ARBA" id="ARBA00022837"/>
    </source>
</evidence>
<comment type="similarity">
    <text evidence="1">Belongs to the tannase family.</text>
</comment>
<gene>
    <name evidence="9" type="ORF">AACH10_20895</name>
</gene>
<dbReference type="PANTHER" id="PTHR33938:SF15">
    <property type="entry name" value="FERULOYL ESTERASE B-RELATED"/>
    <property type="match status" value="1"/>
</dbReference>
<evidence type="ECO:0000256" key="4">
    <source>
        <dbReference type="ARBA" id="ARBA00022729"/>
    </source>
</evidence>
<proteinExistence type="inferred from homology"/>
<dbReference type="RefSeq" id="WP_341412443.1">
    <property type="nucleotide sequence ID" value="NZ_JBBUTH010000010.1"/>
</dbReference>
<name>A0ABU9CLM7_9BURK</name>
<dbReference type="Pfam" id="PF07519">
    <property type="entry name" value="Tannase"/>
    <property type="match status" value="2"/>
</dbReference>
<dbReference type="GO" id="GO:0016787">
    <property type="term" value="F:hydrolase activity"/>
    <property type="evidence" value="ECO:0007669"/>
    <property type="project" value="UniProtKB-KW"/>
</dbReference>
<evidence type="ECO:0000256" key="8">
    <source>
        <dbReference type="SAM" id="SignalP"/>
    </source>
</evidence>
<keyword evidence="5 9" id="KW-0378">Hydrolase</keyword>